<sequence>MESQAKLSAHRCKKIRSKSLKAPEHSKIKSSQVDCRVTSTLSTPYSWVTPEKLECLDSENSMRRVSLSRQIFAFFIGMPRDPTSRSLLRRLVPGNGKPETNGNIYNPHSLNGFKKFVPGFVDIIISRRDGVGVSVAGIYEVRGGIRLDGLTPHQTNPHTNGIWQT</sequence>
<comment type="caution">
    <text evidence="2">The sequence shown here is derived from an EMBL/GenBank/DDBJ whole genome shotgun (WGS) entry which is preliminary data.</text>
</comment>
<dbReference type="Proteomes" id="UP000475325">
    <property type="component" value="Unassembled WGS sequence"/>
</dbReference>
<proteinExistence type="predicted"/>
<dbReference type="EMBL" id="WIQW01000123">
    <property type="protein sequence ID" value="KAF3081750.1"/>
    <property type="molecule type" value="Genomic_DNA"/>
</dbReference>
<gene>
    <name evidence="2" type="ORF">TWF102_001571</name>
</gene>
<dbReference type="AlphaFoldDB" id="A0A7C8J2R0"/>
<evidence type="ECO:0000313" key="2">
    <source>
        <dbReference type="EMBL" id="KAF3081750.1"/>
    </source>
</evidence>
<evidence type="ECO:0000256" key="1">
    <source>
        <dbReference type="SAM" id="MobiDB-lite"/>
    </source>
</evidence>
<protein>
    <submittedName>
        <fullName evidence="2">Uncharacterized protein</fullName>
    </submittedName>
</protein>
<evidence type="ECO:0000313" key="3">
    <source>
        <dbReference type="Proteomes" id="UP000475325"/>
    </source>
</evidence>
<name>A0A7C8J2R0_ORBOL</name>
<feature type="region of interest" description="Disordered" evidence="1">
    <location>
        <begin position="1"/>
        <end position="25"/>
    </location>
</feature>
<feature type="compositionally biased region" description="Basic residues" evidence="1">
    <location>
        <begin position="8"/>
        <end position="19"/>
    </location>
</feature>
<accession>A0A7C8J2R0</accession>
<reference evidence="2 3" key="1">
    <citation type="submission" date="2019-06" db="EMBL/GenBank/DDBJ databases">
        <authorList>
            <person name="Palmer J.M."/>
        </authorList>
    </citation>
    <scope>NUCLEOTIDE SEQUENCE [LARGE SCALE GENOMIC DNA]</scope>
    <source>
        <strain evidence="2 3">TWF102</strain>
    </source>
</reference>
<organism evidence="2 3">
    <name type="scientific">Orbilia oligospora</name>
    <name type="common">Nematode-trapping fungus</name>
    <name type="synonym">Arthrobotrys oligospora</name>
    <dbReference type="NCBI Taxonomy" id="2813651"/>
    <lineage>
        <taxon>Eukaryota</taxon>
        <taxon>Fungi</taxon>
        <taxon>Dikarya</taxon>
        <taxon>Ascomycota</taxon>
        <taxon>Pezizomycotina</taxon>
        <taxon>Orbiliomycetes</taxon>
        <taxon>Orbiliales</taxon>
        <taxon>Orbiliaceae</taxon>
        <taxon>Orbilia</taxon>
    </lineage>
</organism>